<dbReference type="PANTHER" id="PTHR13354">
    <property type="entry name" value="ROUND SPERMATID BASIC PROTEIN 1"/>
    <property type="match status" value="1"/>
</dbReference>
<organism evidence="2 3">
    <name type="scientific">Plectus sambesii</name>
    <dbReference type="NCBI Taxonomy" id="2011161"/>
    <lineage>
        <taxon>Eukaryota</taxon>
        <taxon>Metazoa</taxon>
        <taxon>Ecdysozoa</taxon>
        <taxon>Nematoda</taxon>
        <taxon>Chromadorea</taxon>
        <taxon>Plectida</taxon>
        <taxon>Plectina</taxon>
        <taxon>Plectoidea</taxon>
        <taxon>Plectidae</taxon>
        <taxon>Plectus</taxon>
    </lineage>
</organism>
<dbReference type="Proteomes" id="UP000887566">
    <property type="component" value="Unplaced"/>
</dbReference>
<sequence length="412" mass="46029">MDAVAGLLMLASSPSPTPSPSPAFFPSSSSSSASRRGSTVLSQFAQISPAYHQFVNVETHPNGQASLIRCDWLQLRAHLSSAQRFDFARQFIALGLAETDDTPQFVMGVISNAAAYLQDFLEYLATQYPQLPVKVGSLTSKQTVETMPIVNYRKRVLDSYKAGTFRFGPLNSVSLVGAKQEEVGDHFPELLTSLEQCPFLKPLMPWGEWSAAPLGAPTESDDGPILWVRPGEQLIRTDELKDDTAVLSGRGRKKGGAGSSRPTALTIRHSERREVLFEDRTPCHADHVGDGLERRTTAAVGVLQAIHGHNDTTTENRAVKDVVCFHAADFYRIVEKLQLDIYEPPMSQCVQWVEEAKLNQLRREGVRYARFQLHDNDVYFLPRNIIHQFRTISACASVAWHVRLRQYYNQIE</sequence>
<evidence type="ECO:0000313" key="3">
    <source>
        <dbReference type="WBParaSite" id="PSAMB.scaffold6022size10359.g27773.t1"/>
    </source>
</evidence>
<name>A0A914X257_9BILA</name>
<accession>A0A914X257</accession>
<dbReference type="AlphaFoldDB" id="A0A914X257"/>
<comment type="similarity">
    <text evidence="1">Belongs to the round spermatid basic protein 1 family.</text>
</comment>
<dbReference type="InterPro" id="IPR026306">
    <property type="entry name" value="RSBN1/Dpy-2/CEP530"/>
</dbReference>
<dbReference type="WBParaSite" id="PSAMB.scaffold6022size10359.g27773.t1">
    <property type="protein sequence ID" value="PSAMB.scaffold6022size10359.g27773.t1"/>
    <property type="gene ID" value="PSAMB.scaffold6022size10359.g27773"/>
</dbReference>
<dbReference type="GO" id="GO:0005634">
    <property type="term" value="C:nucleus"/>
    <property type="evidence" value="ECO:0007669"/>
    <property type="project" value="InterPro"/>
</dbReference>
<evidence type="ECO:0000313" key="2">
    <source>
        <dbReference type="Proteomes" id="UP000887566"/>
    </source>
</evidence>
<protein>
    <submittedName>
        <fullName evidence="3">Round spermatid basic protein 1</fullName>
    </submittedName>
</protein>
<dbReference type="PANTHER" id="PTHR13354:SF11">
    <property type="entry name" value="LYSINE-SPECIFIC DEMETHYLASE 9"/>
    <property type="match status" value="1"/>
</dbReference>
<proteinExistence type="inferred from homology"/>
<evidence type="ECO:0000256" key="1">
    <source>
        <dbReference type="ARBA" id="ARBA00010560"/>
    </source>
</evidence>
<reference evidence="3" key="1">
    <citation type="submission" date="2022-11" db="UniProtKB">
        <authorList>
            <consortium name="WormBaseParasite"/>
        </authorList>
    </citation>
    <scope>IDENTIFICATION</scope>
</reference>
<keyword evidence="2" id="KW-1185">Reference proteome</keyword>